<dbReference type="RefSeq" id="WP_003435468.1">
    <property type="nucleotide sequence ID" value="NZ_AP031492.1"/>
</dbReference>
<evidence type="ECO:0000313" key="7">
    <source>
        <dbReference type="Proteomes" id="UP000189137"/>
    </source>
</evidence>
<organism evidence="3">
    <name type="scientific">Clostridioides difficile</name>
    <name type="common">Peptoclostridium difficile</name>
    <dbReference type="NCBI Taxonomy" id="1496"/>
    <lineage>
        <taxon>Bacteria</taxon>
        <taxon>Bacillati</taxon>
        <taxon>Bacillota</taxon>
        <taxon>Clostridia</taxon>
        <taxon>Peptostreptococcales</taxon>
        <taxon>Peptostreptococcaceae</taxon>
        <taxon>Clostridioides</taxon>
    </lineage>
</organism>
<dbReference type="Proteomes" id="UP000878956">
    <property type="component" value="Unassembled WGS sequence"/>
</dbReference>
<evidence type="ECO:0000313" key="2">
    <source>
        <dbReference type="EMBL" id="CDS87786.1"/>
    </source>
</evidence>
<dbReference type="Proteomes" id="UP000372533">
    <property type="component" value="Unassembled WGS sequence"/>
</dbReference>
<evidence type="ECO:0000313" key="5">
    <source>
        <dbReference type="EMBL" id="SJR97567.1"/>
    </source>
</evidence>
<dbReference type="EMBL" id="DAEPXK010000010">
    <property type="protein sequence ID" value="HBH1541817.1"/>
    <property type="molecule type" value="Genomic_DNA"/>
</dbReference>
<gene>
    <name evidence="3" type="ORF">BN1095_310105</name>
    <name evidence="2" type="ORF">BN1096_630033</name>
    <name evidence="1" type="ORF">BN1097_620032</name>
    <name evidence="4" type="ORF">KRM00_001286</name>
    <name evidence="6" type="ORF">SAMEA1402366_00305</name>
    <name evidence="5" type="ORF">SAMEA3375112_00918</name>
</gene>
<dbReference type="EMBL" id="LK932972">
    <property type="protein sequence ID" value="CDT10622.1"/>
    <property type="molecule type" value="Genomic_DNA"/>
</dbReference>
<proteinExistence type="predicted"/>
<protein>
    <submittedName>
        <fullName evidence="3">Uncharacterized protein</fullName>
    </submittedName>
</protein>
<reference evidence="6 8" key="3">
    <citation type="submission" date="2019-04" db="EMBL/GenBank/DDBJ databases">
        <authorList>
            <consortium name="Pathogen Informatics"/>
        </authorList>
    </citation>
    <scope>NUCLEOTIDE SEQUENCE [LARGE SCALE GENOMIC DNA]</scope>
    <source>
        <strain evidence="6">Tl291</strain>
        <strain evidence="8">tl291</strain>
        <strain evidence="5 7">VRECD0157</strain>
    </source>
</reference>
<accession>A0A031WDW7</accession>
<evidence type="ECO:0000313" key="4">
    <source>
        <dbReference type="EMBL" id="HBH1541817.1"/>
    </source>
</evidence>
<dbReference type="EMBL" id="LK932401">
    <property type="protein sequence ID" value="CDS87102.1"/>
    <property type="molecule type" value="Genomic_DNA"/>
</dbReference>
<dbReference type="AlphaFoldDB" id="A0A031WDW7"/>
<reference evidence="4" key="4">
    <citation type="submission" date="2021-06" db="EMBL/GenBank/DDBJ databases">
        <authorList>
            <consortium name="NCBI Pathogen Detection Project"/>
        </authorList>
    </citation>
    <scope>NUCLEOTIDE SEQUENCE</scope>
    <source>
        <strain evidence="4">HN1000</strain>
    </source>
</reference>
<sequence>MIRTKVVELIATVCRENKPHKWVDENYTPYDKSGKVELMSIEDLNELISSSGRADFLYSSRLQKLLNEVYINQSRASYISGCGLFWSSYWDILEEKFEEWLYNSYIFFDEDDEYLEGMEDFELECKDVLMDVIETTSIDIYVQMIKRNITNY</sequence>
<evidence type="ECO:0000313" key="3">
    <source>
        <dbReference type="EMBL" id="CDT10622.1"/>
    </source>
</evidence>
<dbReference type="EMBL" id="LK932517">
    <property type="protein sequence ID" value="CDS87786.1"/>
    <property type="molecule type" value="Genomic_DNA"/>
</dbReference>
<evidence type="ECO:0000313" key="6">
    <source>
        <dbReference type="EMBL" id="VHX93556.1"/>
    </source>
</evidence>
<evidence type="ECO:0000313" key="1">
    <source>
        <dbReference type="EMBL" id="CDS87102.1"/>
    </source>
</evidence>
<reference evidence="3" key="1">
    <citation type="submission" date="2014-07" db="EMBL/GenBank/DDBJ databases">
        <authorList>
            <person name="Monot Marc"/>
        </authorList>
    </citation>
    <scope>NUCLEOTIDE SEQUENCE</scope>
    <source>
        <strain evidence="3">7032989</strain>
        <strain evidence="1">7032994</strain>
    </source>
</reference>
<reference evidence="4" key="2">
    <citation type="journal article" date="2018" name="Genome Biol.">
        <title>SKESA: strategic k-mer extension for scrupulous assemblies.</title>
        <authorList>
            <person name="Souvorov A."/>
            <person name="Agarwala R."/>
            <person name="Lipman D.J."/>
        </authorList>
    </citation>
    <scope>NUCLEOTIDE SEQUENCE</scope>
    <source>
        <strain evidence="4">HN1000</strain>
    </source>
</reference>
<name>A0A031WDW7_CLODI</name>
<dbReference type="EMBL" id="FUPS01000002">
    <property type="protein sequence ID" value="SJR97567.1"/>
    <property type="molecule type" value="Genomic_DNA"/>
</dbReference>
<dbReference type="Proteomes" id="UP000189137">
    <property type="component" value="Unassembled WGS sequence"/>
</dbReference>
<dbReference type="EMBL" id="CAAJVP010000001">
    <property type="protein sequence ID" value="VHX93556.1"/>
    <property type="molecule type" value="Genomic_DNA"/>
</dbReference>
<dbReference type="PATRIC" id="fig|1496.897.peg.2404"/>
<evidence type="ECO:0000313" key="8">
    <source>
        <dbReference type="Proteomes" id="UP000372533"/>
    </source>
</evidence>